<dbReference type="GO" id="GO:0016020">
    <property type="term" value="C:membrane"/>
    <property type="evidence" value="ECO:0007669"/>
    <property type="project" value="InterPro"/>
</dbReference>
<feature type="transmembrane region" description="Helical" evidence="1">
    <location>
        <begin position="237"/>
        <end position="259"/>
    </location>
</feature>
<dbReference type="SUPFAM" id="SSF103481">
    <property type="entry name" value="Multidrug resistance efflux transporter EmrE"/>
    <property type="match status" value="1"/>
</dbReference>
<dbReference type="Proteomes" id="UP000267921">
    <property type="component" value="Unassembled WGS sequence"/>
</dbReference>
<keyword evidence="1" id="KW-0472">Membrane</keyword>
<dbReference type="EMBL" id="FNMU01000005">
    <property type="protein sequence ID" value="SDW80223.1"/>
    <property type="molecule type" value="Genomic_DNA"/>
</dbReference>
<feature type="transmembrane region" description="Helical" evidence="1">
    <location>
        <begin position="95"/>
        <end position="115"/>
    </location>
</feature>
<dbReference type="Gene3D" id="1.10.3730.20">
    <property type="match status" value="1"/>
</dbReference>
<dbReference type="OrthoDB" id="142253at2157"/>
<reference evidence="5 7" key="2">
    <citation type="submission" date="2016-10" db="EMBL/GenBank/DDBJ databases">
        <authorList>
            <person name="de Groot N.N."/>
        </authorList>
    </citation>
    <scope>NUCLEOTIDE SEQUENCE [LARGE SCALE GENOMIC DNA]</scope>
    <source>
        <strain evidence="5 7">Z-7982</strain>
    </source>
</reference>
<dbReference type="InterPro" id="IPR037185">
    <property type="entry name" value="EmrE-like"/>
</dbReference>
<organism evidence="3 6">
    <name type="scientific">Methanohalophilus halophilus</name>
    <dbReference type="NCBI Taxonomy" id="2177"/>
    <lineage>
        <taxon>Archaea</taxon>
        <taxon>Methanobacteriati</taxon>
        <taxon>Methanobacteriota</taxon>
        <taxon>Stenosarchaea group</taxon>
        <taxon>Methanomicrobia</taxon>
        <taxon>Methanosarcinales</taxon>
        <taxon>Methanosarcinaceae</taxon>
        <taxon>Methanohalophilus</taxon>
    </lineage>
</organism>
<evidence type="ECO:0000313" key="5">
    <source>
        <dbReference type="EMBL" id="SDW80223.1"/>
    </source>
</evidence>
<feature type="domain" description="EamA" evidence="2">
    <location>
        <begin position="156"/>
        <end position="282"/>
    </location>
</feature>
<keyword evidence="1" id="KW-1133">Transmembrane helix</keyword>
<proteinExistence type="predicted"/>
<feature type="transmembrane region" description="Helical" evidence="1">
    <location>
        <begin position="151"/>
        <end position="169"/>
    </location>
</feature>
<feature type="transmembrane region" description="Helical" evidence="1">
    <location>
        <begin position="67"/>
        <end position="88"/>
    </location>
</feature>
<feature type="transmembrane region" description="Helical" evidence="1">
    <location>
        <begin position="34"/>
        <end position="55"/>
    </location>
</feature>
<accession>A0A1L3PZW5</accession>
<feature type="transmembrane region" description="Helical" evidence="1">
    <location>
        <begin position="210"/>
        <end position="231"/>
    </location>
</feature>
<evidence type="ECO:0000256" key="1">
    <source>
        <dbReference type="SAM" id="Phobius"/>
    </source>
</evidence>
<dbReference type="InterPro" id="IPR000620">
    <property type="entry name" value="EamA_dom"/>
</dbReference>
<reference evidence="4 8" key="3">
    <citation type="submission" date="2018-10" db="EMBL/GenBank/DDBJ databases">
        <title>Cultivation of a novel Methanohalophilus strain from Kebrit Deep of the Red Sea and a genomic comparison of members of the genus Methanohalophilus.</title>
        <authorList>
            <person name="Guan Y."/>
            <person name="Ngugi D.K."/>
            <person name="Stingl U."/>
        </authorList>
    </citation>
    <scope>NUCLEOTIDE SEQUENCE [LARGE SCALE GENOMIC DNA]</scope>
    <source>
        <strain evidence="4 8">DSM 3094</strain>
    </source>
</reference>
<dbReference type="Pfam" id="PF00892">
    <property type="entry name" value="EamA"/>
    <property type="match status" value="2"/>
</dbReference>
<sequence length="283" mass="30150">MIPVELMAIFFGLASAVSWGAGDFTGGCASRRTNVYSVVLVTQIVGVILFPILAFVFSENLPPLSKLLWGCLAGFFGTSGLLALYQGLVEGKMGIVAPVAAVISAIVPVIYSAFYEGFPEILRIAGFIFAFIAVWLIVSMDNGPKIKINDLKYPFLAGMGFGLFFISIDNFSETAIFWPLAFARGTALLMFVGFVTLTGSVKVKPSSIDVLPVIVLAGLFNTGGGTFFTLASEAGRLDITTILSSLSPGVTVLLAYFILKEKLAPRQWLGVGCALFAIILMSI</sequence>
<dbReference type="AlphaFoldDB" id="A0A1L3PZW5"/>
<evidence type="ECO:0000313" key="8">
    <source>
        <dbReference type="Proteomes" id="UP000267921"/>
    </source>
</evidence>
<dbReference type="RefSeq" id="WP_072560374.1">
    <property type="nucleotide sequence ID" value="NZ_CP017921.1"/>
</dbReference>
<reference evidence="3 6" key="1">
    <citation type="submission" date="2016-10" db="EMBL/GenBank/DDBJ databases">
        <title>Methanohalophilus halophilus.</title>
        <authorList>
            <person name="L'haridon S."/>
        </authorList>
    </citation>
    <scope>NUCLEOTIDE SEQUENCE [LARGE SCALE GENOMIC DNA]</scope>
    <source>
        <strain evidence="3 6">Z-7982</strain>
    </source>
</reference>
<feature type="domain" description="EamA" evidence="2">
    <location>
        <begin position="7"/>
        <end position="138"/>
    </location>
</feature>
<feature type="transmembrane region" description="Helical" evidence="1">
    <location>
        <begin position="175"/>
        <end position="198"/>
    </location>
</feature>
<feature type="transmembrane region" description="Helical" evidence="1">
    <location>
        <begin position="6"/>
        <end position="22"/>
    </location>
</feature>
<dbReference type="EMBL" id="CP017921">
    <property type="protein sequence ID" value="APH38166.1"/>
    <property type="molecule type" value="Genomic_DNA"/>
</dbReference>
<name>A0A1L3PZW5_9EURY</name>
<dbReference type="Proteomes" id="UP000198669">
    <property type="component" value="Unassembled WGS sequence"/>
</dbReference>
<feature type="transmembrane region" description="Helical" evidence="1">
    <location>
        <begin position="121"/>
        <end position="139"/>
    </location>
</feature>
<protein>
    <submittedName>
        <fullName evidence="4">DMT family transporter</fullName>
    </submittedName>
    <submittedName>
        <fullName evidence="3">EamA family transporter</fullName>
    </submittedName>
    <submittedName>
        <fullName evidence="5">Uncharacterized membrane protein</fullName>
    </submittedName>
</protein>
<dbReference type="Proteomes" id="UP000186879">
    <property type="component" value="Chromosome"/>
</dbReference>
<keyword evidence="1" id="KW-0812">Transmembrane</keyword>
<keyword evidence="6" id="KW-1185">Reference proteome</keyword>
<evidence type="ECO:0000259" key="2">
    <source>
        <dbReference type="Pfam" id="PF00892"/>
    </source>
</evidence>
<evidence type="ECO:0000313" key="7">
    <source>
        <dbReference type="Proteomes" id="UP000198669"/>
    </source>
</evidence>
<dbReference type="GeneID" id="30582256"/>
<evidence type="ECO:0000313" key="6">
    <source>
        <dbReference type="Proteomes" id="UP000186879"/>
    </source>
</evidence>
<dbReference type="EMBL" id="RJJG01000001">
    <property type="protein sequence ID" value="RNI10965.1"/>
    <property type="molecule type" value="Genomic_DNA"/>
</dbReference>
<gene>
    <name evidence="3" type="ORF">BHR79_00835</name>
    <name evidence="4" type="ORF">EFE40_01960</name>
    <name evidence="5" type="ORF">SAMN04515625_1609</name>
</gene>
<evidence type="ECO:0000313" key="4">
    <source>
        <dbReference type="EMBL" id="RNI10965.1"/>
    </source>
</evidence>
<evidence type="ECO:0000313" key="3">
    <source>
        <dbReference type="EMBL" id="APH38166.1"/>
    </source>
</evidence>
<dbReference type="KEGG" id="mhaz:BHR79_00835"/>